<dbReference type="WBParaSite" id="PgR006_g207_t01">
    <property type="protein sequence ID" value="PgR006_g207_t01"/>
    <property type="gene ID" value="PgR006_g207"/>
</dbReference>
<proteinExistence type="predicted"/>
<dbReference type="AlphaFoldDB" id="A0A915AFK2"/>
<keyword evidence="1" id="KW-1133">Transmembrane helix</keyword>
<keyword evidence="1" id="KW-0472">Membrane</keyword>
<evidence type="ECO:0000256" key="1">
    <source>
        <dbReference type="SAM" id="Phobius"/>
    </source>
</evidence>
<organism evidence="2 3">
    <name type="scientific">Parascaris univalens</name>
    <name type="common">Nematode worm</name>
    <dbReference type="NCBI Taxonomy" id="6257"/>
    <lineage>
        <taxon>Eukaryota</taxon>
        <taxon>Metazoa</taxon>
        <taxon>Ecdysozoa</taxon>
        <taxon>Nematoda</taxon>
        <taxon>Chromadorea</taxon>
        <taxon>Rhabditida</taxon>
        <taxon>Spirurina</taxon>
        <taxon>Ascaridomorpha</taxon>
        <taxon>Ascaridoidea</taxon>
        <taxon>Ascarididae</taxon>
        <taxon>Parascaris</taxon>
    </lineage>
</organism>
<keyword evidence="1" id="KW-0812">Transmembrane</keyword>
<keyword evidence="2" id="KW-1185">Reference proteome</keyword>
<feature type="transmembrane region" description="Helical" evidence="1">
    <location>
        <begin position="40"/>
        <end position="59"/>
    </location>
</feature>
<reference evidence="3" key="1">
    <citation type="submission" date="2022-11" db="UniProtKB">
        <authorList>
            <consortium name="WormBaseParasite"/>
        </authorList>
    </citation>
    <scope>IDENTIFICATION</scope>
</reference>
<name>A0A915AFK2_PARUN</name>
<evidence type="ECO:0000313" key="2">
    <source>
        <dbReference type="Proteomes" id="UP000887569"/>
    </source>
</evidence>
<accession>A0A915AFK2</accession>
<protein>
    <submittedName>
        <fullName evidence="3">SLC41A/MgtE integral membrane domain-containing protein</fullName>
    </submittedName>
</protein>
<sequence length="95" mass="10968">MLPTCTEQQCLFSLAIAVGIILVTPMLSYFAISTENTKGVLLYGWWSIVAGALIGWYFYKLRTTFTNRFYLSKLFLCKWTQYLRPSQFGSDKIEC</sequence>
<feature type="transmembrane region" description="Helical" evidence="1">
    <location>
        <begin position="12"/>
        <end position="34"/>
    </location>
</feature>
<evidence type="ECO:0000313" key="3">
    <source>
        <dbReference type="WBParaSite" id="PgR006_g207_t01"/>
    </source>
</evidence>
<dbReference type="Proteomes" id="UP000887569">
    <property type="component" value="Unplaced"/>
</dbReference>